<evidence type="ECO:0000256" key="1">
    <source>
        <dbReference type="SAM" id="SignalP"/>
    </source>
</evidence>
<organism evidence="2 3">
    <name type="scientific">Hoeflea poritis</name>
    <dbReference type="NCBI Taxonomy" id="2993659"/>
    <lineage>
        <taxon>Bacteria</taxon>
        <taxon>Pseudomonadati</taxon>
        <taxon>Pseudomonadota</taxon>
        <taxon>Alphaproteobacteria</taxon>
        <taxon>Hyphomicrobiales</taxon>
        <taxon>Rhizobiaceae</taxon>
        <taxon>Hoeflea</taxon>
    </lineage>
</organism>
<feature type="signal peptide" evidence="1">
    <location>
        <begin position="1"/>
        <end position="23"/>
    </location>
</feature>
<keyword evidence="3" id="KW-1185">Reference proteome</keyword>
<dbReference type="RefSeq" id="WP_271090599.1">
    <property type="nucleotide sequence ID" value="NZ_JAPJZH010000009.1"/>
</dbReference>
<name>A0ABT4VQ23_9HYPH</name>
<reference evidence="2" key="1">
    <citation type="submission" date="2022-11" db="EMBL/GenBank/DDBJ databases">
        <title>Hoeflea poritis sp. nov., isolated from scleractinian coral Porites lutea.</title>
        <authorList>
            <person name="Zhang G."/>
            <person name="Wei Q."/>
            <person name="Cai L."/>
        </authorList>
    </citation>
    <scope>NUCLEOTIDE SEQUENCE</scope>
    <source>
        <strain evidence="2">E7-10</strain>
    </source>
</reference>
<dbReference type="Proteomes" id="UP001148313">
    <property type="component" value="Unassembled WGS sequence"/>
</dbReference>
<comment type="caution">
    <text evidence="2">The sequence shown here is derived from an EMBL/GenBank/DDBJ whole genome shotgun (WGS) entry which is preliminary data.</text>
</comment>
<feature type="chain" id="PRO_5045682361" evidence="1">
    <location>
        <begin position="24"/>
        <end position="85"/>
    </location>
</feature>
<keyword evidence="1" id="KW-0732">Signal</keyword>
<evidence type="ECO:0000313" key="3">
    <source>
        <dbReference type="Proteomes" id="UP001148313"/>
    </source>
</evidence>
<proteinExistence type="predicted"/>
<accession>A0ABT4VQ23</accession>
<gene>
    <name evidence="2" type="ORF">OOZ53_15710</name>
</gene>
<dbReference type="EMBL" id="JAPJZH010000009">
    <property type="protein sequence ID" value="MDA4846808.1"/>
    <property type="molecule type" value="Genomic_DNA"/>
</dbReference>
<evidence type="ECO:0000313" key="2">
    <source>
        <dbReference type="EMBL" id="MDA4846808.1"/>
    </source>
</evidence>
<sequence length="85" mass="8885">MTRTILKAALCIAALTGAAQVAAAQSSGSADATMQALLRDGFEIKAMAPNGSQYVVLLQKDKAAYACEFVTVTNSRCRAINSESE</sequence>
<protein>
    <submittedName>
        <fullName evidence="2">Uncharacterized protein</fullName>
    </submittedName>
</protein>